<evidence type="ECO:0000313" key="16">
    <source>
        <dbReference type="Proteomes" id="UP000237153"/>
    </source>
</evidence>
<dbReference type="InterPro" id="IPR045864">
    <property type="entry name" value="aa-tRNA-synth_II/BPL/LPL"/>
</dbReference>
<dbReference type="InterPro" id="IPR002319">
    <property type="entry name" value="Phenylalanyl-tRNA_Synthase"/>
</dbReference>
<reference evidence="13" key="2">
    <citation type="journal article" date="2020" name="mSystems">
        <title>Genome- and Community-Level Interaction Insights into Carbon Utilization and Element Cycling Functions of Hydrothermarchaeota in Hydrothermal Sediment.</title>
        <authorList>
            <person name="Zhou Z."/>
            <person name="Liu Y."/>
            <person name="Xu W."/>
            <person name="Pan J."/>
            <person name="Luo Z.H."/>
            <person name="Li M."/>
        </authorList>
    </citation>
    <scope>NUCLEOTIDE SEQUENCE [LARGE SCALE GENOMIC DNA]</scope>
    <source>
        <strain evidence="13">SpSt-1261</strain>
    </source>
</reference>
<keyword evidence="3 11" id="KW-0963">Cytoplasm</keyword>
<feature type="domain" description="Aminoacyl-transfer RNA synthetases class-II family profile" evidence="12">
    <location>
        <begin position="242"/>
        <end position="480"/>
    </location>
</feature>
<dbReference type="Proteomes" id="UP000886076">
    <property type="component" value="Unassembled WGS sequence"/>
</dbReference>
<evidence type="ECO:0000313" key="13">
    <source>
        <dbReference type="EMBL" id="HEW64215.1"/>
    </source>
</evidence>
<comment type="subcellular location">
    <subcellularLocation>
        <location evidence="1 11">Cytoplasm</location>
    </subcellularLocation>
</comment>
<keyword evidence="10 11" id="KW-0030">Aminoacyl-tRNA synthetase</keyword>
<dbReference type="SUPFAM" id="SSF46785">
    <property type="entry name" value="Winged helix' DNA-binding domain"/>
    <property type="match status" value="1"/>
</dbReference>
<keyword evidence="5 11" id="KW-0479">Metal-binding</keyword>
<evidence type="ECO:0000259" key="12">
    <source>
        <dbReference type="PROSITE" id="PS50862"/>
    </source>
</evidence>
<dbReference type="CDD" id="cd00496">
    <property type="entry name" value="PheRS_alpha_core"/>
    <property type="match status" value="1"/>
</dbReference>
<dbReference type="InterPro" id="IPR036388">
    <property type="entry name" value="WH-like_DNA-bd_sf"/>
</dbReference>
<dbReference type="InterPro" id="IPR002831">
    <property type="entry name" value="Tscrpt_reg_TrmB_N"/>
</dbReference>
<dbReference type="EMBL" id="DSFH01000055">
    <property type="protein sequence ID" value="HEW64215.1"/>
    <property type="molecule type" value="Genomic_DNA"/>
</dbReference>
<gene>
    <name evidence="11" type="primary">pheS</name>
    <name evidence="15" type="ORF">C0188_02930</name>
    <name evidence="14" type="ORF">C0188_03310</name>
    <name evidence="13" type="ORF">ENO39_04075</name>
</gene>
<feature type="binding site" evidence="11">
    <location>
        <position position="416"/>
    </location>
    <ligand>
        <name>L-phenylalanine</name>
        <dbReference type="ChEBI" id="CHEBI:58095"/>
    </ligand>
</feature>
<comment type="catalytic activity">
    <reaction evidence="11">
        <text>tRNA(Phe) + L-phenylalanine + ATP = L-phenylalanyl-tRNA(Phe) + AMP + diphosphate + H(+)</text>
        <dbReference type="Rhea" id="RHEA:19413"/>
        <dbReference type="Rhea" id="RHEA-COMP:9668"/>
        <dbReference type="Rhea" id="RHEA-COMP:9699"/>
        <dbReference type="ChEBI" id="CHEBI:15378"/>
        <dbReference type="ChEBI" id="CHEBI:30616"/>
        <dbReference type="ChEBI" id="CHEBI:33019"/>
        <dbReference type="ChEBI" id="CHEBI:58095"/>
        <dbReference type="ChEBI" id="CHEBI:78442"/>
        <dbReference type="ChEBI" id="CHEBI:78531"/>
        <dbReference type="ChEBI" id="CHEBI:456215"/>
        <dbReference type="EC" id="6.1.1.20"/>
    </reaction>
</comment>
<feature type="binding site" evidence="11">
    <location>
        <position position="337"/>
    </location>
    <ligand>
        <name>L-phenylalanine</name>
        <dbReference type="ChEBI" id="CHEBI:58095"/>
    </ligand>
</feature>
<evidence type="ECO:0000256" key="7">
    <source>
        <dbReference type="ARBA" id="ARBA00022840"/>
    </source>
</evidence>
<evidence type="ECO:0000256" key="2">
    <source>
        <dbReference type="ARBA" id="ARBA00006703"/>
    </source>
</evidence>
<dbReference type="EC" id="6.1.1.20" evidence="11"/>
<reference evidence="14 16" key="1">
    <citation type="submission" date="2018-01" db="EMBL/GenBank/DDBJ databases">
        <title>Metagenomic assembled genomes from two thermal pools in the Uzon Caldera, Kamchatka, Russia.</title>
        <authorList>
            <person name="Wilkins L."/>
            <person name="Ettinger C."/>
        </authorList>
    </citation>
    <scope>NUCLEOTIDE SEQUENCE [LARGE SCALE GENOMIC DNA]</scope>
    <source>
        <strain evidence="14">ZAV-06</strain>
    </source>
</reference>
<name>A0A2J6N1W4_9CREN</name>
<evidence type="ECO:0000256" key="8">
    <source>
        <dbReference type="ARBA" id="ARBA00022842"/>
    </source>
</evidence>
<feature type="binding site" evidence="11">
    <location>
        <position position="441"/>
    </location>
    <ligand>
        <name>L-phenylalanine</name>
        <dbReference type="ChEBI" id="CHEBI:58095"/>
    </ligand>
</feature>
<evidence type="ECO:0000256" key="11">
    <source>
        <dbReference type="HAMAP-Rule" id="MF_00282"/>
    </source>
</evidence>
<comment type="caution">
    <text evidence="11">Lacks conserved residue(s) required for the propagation of feature annotation.</text>
</comment>
<proteinExistence type="inferred from homology"/>
<comment type="subunit">
    <text evidence="11">Tetramer of two alpha and two beta subunits.</text>
</comment>
<dbReference type="GO" id="GO:0006432">
    <property type="term" value="P:phenylalanyl-tRNA aminoacylation"/>
    <property type="evidence" value="ECO:0007669"/>
    <property type="project" value="UniProtKB-UniRule"/>
</dbReference>
<keyword evidence="4 11" id="KW-0436">Ligase</keyword>
<sequence length="499" mass="57981">MESKYELSDNEQKVVKFLADKNEVFSIEELASGCNIPISTANAVVELLKSKGLVREEVNYKIQYKLTEEGKKVLEKGFPEEALLDALREKQEIDMKELEKNIDRKILPIALAAGKKRGLIDIKNGKVKLIPEKVEELKKDKEILLKIERGESVEGFKERIEILIKRGLIEKKILKERKIKPEAKKIKEVLEKGESVVSKITSSIIVSGKWREVKFKEYNVEAEPPKVYPGIQHFYSKFIEKIKMILLELGFKEVYGSIIEQEFWNFDVLFQAQDHPSREIHDTFWIDKEVKEIFARKELIEKTREVHEYGGKTGSIGWRYKWDQEVAKRLILRTQTTVVSGRTLSLSPEAPFRFFTIGKVFRPDVIDARHLPEFYQFDAIISEKDMSFSKFLGMLKLFFKKMGFEELIFKPAYFPFTEPSVEGYVKIGNLGYVEVFGAGMFRPEVLEIFDIKHPVGAWGMGLDRLAMALLNLSDIRMLYDRNLENLRKSYSNALKYLNY</sequence>
<keyword evidence="8 11" id="KW-0460">Magnesium</keyword>
<evidence type="ECO:0000256" key="4">
    <source>
        <dbReference type="ARBA" id="ARBA00022598"/>
    </source>
</evidence>
<dbReference type="GO" id="GO:0005524">
    <property type="term" value="F:ATP binding"/>
    <property type="evidence" value="ECO:0007669"/>
    <property type="project" value="UniProtKB-UniRule"/>
</dbReference>
<dbReference type="PANTHER" id="PTHR11538">
    <property type="entry name" value="PHENYLALANYL-TRNA SYNTHETASE"/>
    <property type="match status" value="1"/>
</dbReference>
<protein>
    <recommendedName>
        <fullName evidence="11">Phenylalanine--tRNA ligase alpha subunit</fullName>
        <ecNumber evidence="11">6.1.1.20</ecNumber>
    </recommendedName>
    <alternativeName>
        <fullName evidence="11">Phenylalanyl-tRNA synthetase alpha subunit</fullName>
        <shortName evidence="11">PheRS</shortName>
    </alternativeName>
</protein>
<dbReference type="Gene3D" id="1.10.10.10">
    <property type="entry name" value="Winged helix-like DNA-binding domain superfamily/Winged helix DNA-binding domain"/>
    <property type="match status" value="1"/>
</dbReference>
<dbReference type="EMBL" id="PNIM01000013">
    <property type="protein sequence ID" value="PMB75508.1"/>
    <property type="molecule type" value="Genomic_DNA"/>
</dbReference>
<dbReference type="HAMAP" id="MF_00282">
    <property type="entry name" value="Phe_tRNA_synth_alpha2"/>
    <property type="match status" value="1"/>
</dbReference>
<dbReference type="Pfam" id="PF01978">
    <property type="entry name" value="TrmB"/>
    <property type="match status" value="1"/>
</dbReference>
<dbReference type="Proteomes" id="UP000237153">
    <property type="component" value="Unassembled WGS sequence"/>
</dbReference>
<evidence type="ECO:0000256" key="10">
    <source>
        <dbReference type="ARBA" id="ARBA00023146"/>
    </source>
</evidence>
<keyword evidence="9 11" id="KW-0648">Protein biosynthesis</keyword>
<dbReference type="EMBL" id="PNIM01000016">
    <property type="protein sequence ID" value="PMB75352.1"/>
    <property type="molecule type" value="Genomic_DNA"/>
</dbReference>
<evidence type="ECO:0000256" key="5">
    <source>
        <dbReference type="ARBA" id="ARBA00022723"/>
    </source>
</evidence>
<dbReference type="Gene3D" id="3.30.930.10">
    <property type="entry name" value="Bira Bifunctional Protein, Domain 2"/>
    <property type="match status" value="1"/>
</dbReference>
<comment type="similarity">
    <text evidence="2 11">Belongs to the class-II aminoacyl-tRNA synthetase family. Phe-tRNA synthetase alpha subunit type 2 subfamily.</text>
</comment>
<dbReference type="InterPro" id="IPR036390">
    <property type="entry name" value="WH_DNA-bd_sf"/>
</dbReference>
<dbReference type="PANTHER" id="PTHR11538:SF40">
    <property type="entry name" value="PHENYLALANINE--TRNA LIGASE ALPHA SUBUNIT"/>
    <property type="match status" value="1"/>
</dbReference>
<organism evidence="14 16">
    <name type="scientific">Fervidicoccus fontis</name>
    <dbReference type="NCBI Taxonomy" id="683846"/>
    <lineage>
        <taxon>Archaea</taxon>
        <taxon>Thermoproteota</taxon>
        <taxon>Thermoprotei</taxon>
        <taxon>Fervidicoccales</taxon>
        <taxon>Fervidicoccaceae</taxon>
        <taxon>Fervidicoccus</taxon>
    </lineage>
</organism>
<dbReference type="GO" id="GO:0005737">
    <property type="term" value="C:cytoplasm"/>
    <property type="evidence" value="ECO:0007669"/>
    <property type="project" value="UniProtKB-SubCell"/>
</dbReference>
<evidence type="ECO:0000256" key="1">
    <source>
        <dbReference type="ARBA" id="ARBA00004496"/>
    </source>
</evidence>
<evidence type="ECO:0000313" key="14">
    <source>
        <dbReference type="EMBL" id="PMB75352.1"/>
    </source>
</evidence>
<dbReference type="GO" id="GO:0000049">
    <property type="term" value="F:tRNA binding"/>
    <property type="evidence" value="ECO:0007669"/>
    <property type="project" value="InterPro"/>
</dbReference>
<dbReference type="AlphaFoldDB" id="A0A2J6N1W4"/>
<keyword evidence="6 11" id="KW-0547">Nucleotide-binding</keyword>
<evidence type="ECO:0000256" key="6">
    <source>
        <dbReference type="ARBA" id="ARBA00022741"/>
    </source>
</evidence>
<dbReference type="InterPro" id="IPR004529">
    <property type="entry name" value="Phe-tRNA-synth_IIc_asu"/>
</dbReference>
<comment type="cofactor">
    <cofactor evidence="11">
        <name>Mg(2+)</name>
        <dbReference type="ChEBI" id="CHEBI:18420"/>
    </cofactor>
    <text evidence="11">Binds 2 magnesium ions per tetramer.</text>
</comment>
<dbReference type="InterPro" id="IPR022917">
    <property type="entry name" value="Phe_tRNA_ligase_alpha_bac/arc"/>
</dbReference>
<comment type="caution">
    <text evidence="14">The sequence shown here is derived from an EMBL/GenBank/DDBJ whole genome shotgun (WGS) entry which is preliminary data.</text>
</comment>
<dbReference type="GO" id="GO:0004826">
    <property type="term" value="F:phenylalanine-tRNA ligase activity"/>
    <property type="evidence" value="ECO:0007669"/>
    <property type="project" value="UniProtKB-UniRule"/>
</dbReference>
<feature type="binding site" evidence="11">
    <location>
        <position position="418"/>
    </location>
    <ligand>
        <name>Mg(2+)</name>
        <dbReference type="ChEBI" id="CHEBI:18420"/>
        <note>ligand shared with heterodimeric partner</note>
    </ligand>
</feature>
<evidence type="ECO:0000313" key="15">
    <source>
        <dbReference type="EMBL" id="PMB75508.1"/>
    </source>
</evidence>
<dbReference type="InterPro" id="IPR006195">
    <property type="entry name" value="aa-tRNA-synth_II"/>
</dbReference>
<accession>A0A2J6N1W4</accession>
<dbReference type="SUPFAM" id="SSF55681">
    <property type="entry name" value="Class II aaRS and biotin synthetases"/>
    <property type="match status" value="1"/>
</dbReference>
<dbReference type="NCBIfam" id="NF003210">
    <property type="entry name" value="PRK04172.1"/>
    <property type="match status" value="1"/>
</dbReference>
<dbReference type="GO" id="GO:0000287">
    <property type="term" value="F:magnesium ion binding"/>
    <property type="evidence" value="ECO:0007669"/>
    <property type="project" value="UniProtKB-UniRule"/>
</dbReference>
<dbReference type="NCBIfam" id="TIGR00468">
    <property type="entry name" value="pheS"/>
    <property type="match status" value="1"/>
</dbReference>
<dbReference type="Pfam" id="PF01409">
    <property type="entry name" value="tRNA-synt_2d"/>
    <property type="match status" value="1"/>
</dbReference>
<evidence type="ECO:0000256" key="3">
    <source>
        <dbReference type="ARBA" id="ARBA00022490"/>
    </source>
</evidence>
<evidence type="ECO:0000256" key="9">
    <source>
        <dbReference type="ARBA" id="ARBA00022917"/>
    </source>
</evidence>
<keyword evidence="7 11" id="KW-0067">ATP-binding</keyword>
<dbReference type="PROSITE" id="PS50862">
    <property type="entry name" value="AA_TRNA_LIGASE_II"/>
    <property type="match status" value="1"/>
</dbReference>